<comment type="similarity">
    <text evidence="2">Belongs to the outer membrane factor (OMF) (TC 1.B.17) family.</text>
</comment>
<dbReference type="EMBL" id="CP157947">
    <property type="protein sequence ID" value="XBS71722.1"/>
    <property type="molecule type" value="Genomic_DNA"/>
</dbReference>
<comment type="subcellular location">
    <subcellularLocation>
        <location evidence="1">Cell outer membrane</location>
        <topology evidence="1">Lipid-anchor</topology>
    </subcellularLocation>
</comment>
<dbReference type="InterPro" id="IPR010131">
    <property type="entry name" value="MdtP/NodT-like"/>
</dbReference>
<protein>
    <submittedName>
        <fullName evidence="4">TolC family protein</fullName>
    </submittedName>
</protein>
<dbReference type="AlphaFoldDB" id="A0AAU7QEW2"/>
<organism evidence="4">
    <name type="scientific">Acerihabitans sp. KWT182</name>
    <dbReference type="NCBI Taxonomy" id="3157919"/>
    <lineage>
        <taxon>Bacteria</taxon>
        <taxon>Pseudomonadati</taxon>
        <taxon>Pseudomonadota</taxon>
        <taxon>Gammaproteobacteria</taxon>
        <taxon>Enterobacterales</taxon>
        <taxon>Pectobacteriaceae</taxon>
        <taxon>Acerihabitans</taxon>
    </lineage>
</organism>
<dbReference type="PANTHER" id="PTHR30203:SF33">
    <property type="entry name" value="BLR4455 PROTEIN"/>
    <property type="match status" value="1"/>
</dbReference>
<dbReference type="PANTHER" id="PTHR30203">
    <property type="entry name" value="OUTER MEMBRANE CATION EFFLUX PROTEIN"/>
    <property type="match status" value="1"/>
</dbReference>
<evidence type="ECO:0000256" key="2">
    <source>
        <dbReference type="ARBA" id="ARBA00007613"/>
    </source>
</evidence>
<reference evidence="4" key="1">
    <citation type="submission" date="2024-06" db="EMBL/GenBank/DDBJ databases">
        <authorList>
            <person name="Coelho C."/>
            <person name="Bento M."/>
            <person name="Garcia E."/>
            <person name="Camelo A."/>
            <person name="Brandao I."/>
            <person name="Espirito Santo C."/>
            <person name="Trovao J."/>
            <person name="Verissimo A."/>
            <person name="Costa J."/>
            <person name="Tiago I."/>
        </authorList>
    </citation>
    <scope>NUCLEOTIDE SEQUENCE</scope>
    <source>
        <strain evidence="4">KWT182</strain>
    </source>
</reference>
<evidence type="ECO:0000256" key="3">
    <source>
        <dbReference type="SAM" id="MobiDB-lite"/>
    </source>
</evidence>
<dbReference type="Gene3D" id="2.20.200.10">
    <property type="entry name" value="Outer membrane efflux proteins (OEP)"/>
    <property type="match status" value="1"/>
</dbReference>
<sequence>MGKNPEDLTVESSTSMPALPDIPVGVPSTLLQRRPDIAVAERDMAAKNAAVGVAEAAYYPTLSLSAADGFSQTPLGGAVACRQSHLVSGGRCG</sequence>
<dbReference type="InterPro" id="IPR003423">
    <property type="entry name" value="OMP_efflux"/>
</dbReference>
<dbReference type="SUPFAM" id="SSF56954">
    <property type="entry name" value="Outer membrane efflux proteins (OEP)"/>
    <property type="match status" value="1"/>
</dbReference>
<dbReference type="GO" id="GO:0015562">
    <property type="term" value="F:efflux transmembrane transporter activity"/>
    <property type="evidence" value="ECO:0007669"/>
    <property type="project" value="InterPro"/>
</dbReference>
<dbReference type="Gene3D" id="1.20.1600.10">
    <property type="entry name" value="Outer membrane efflux proteins (OEP)"/>
    <property type="match status" value="1"/>
</dbReference>
<feature type="region of interest" description="Disordered" evidence="3">
    <location>
        <begin position="1"/>
        <end position="27"/>
    </location>
</feature>
<accession>A0AAU7QEW2</accession>
<evidence type="ECO:0000256" key="1">
    <source>
        <dbReference type="ARBA" id="ARBA00004459"/>
    </source>
</evidence>
<evidence type="ECO:0000313" key="4">
    <source>
        <dbReference type="EMBL" id="XBS71722.1"/>
    </source>
</evidence>
<proteinExistence type="inferred from homology"/>
<gene>
    <name evidence="4" type="ORF">ABK905_13030</name>
</gene>
<dbReference type="Pfam" id="PF02321">
    <property type="entry name" value="OEP"/>
    <property type="match status" value="1"/>
</dbReference>
<name>A0AAU7QEW2_9GAMM</name>